<organism evidence="2 3">
    <name type="scientific">Brevibacillus brevis</name>
    <name type="common">Bacillus brevis</name>
    <dbReference type="NCBI Taxonomy" id="1393"/>
    <lineage>
        <taxon>Bacteria</taxon>
        <taxon>Bacillati</taxon>
        <taxon>Bacillota</taxon>
        <taxon>Bacilli</taxon>
        <taxon>Bacillales</taxon>
        <taxon>Paenibacillaceae</taxon>
        <taxon>Brevibacillus</taxon>
    </lineage>
</organism>
<dbReference type="CDD" id="cd04301">
    <property type="entry name" value="NAT_SF"/>
    <property type="match status" value="1"/>
</dbReference>
<sequence>METNGDGKERLIELHQIGRADTRDLGEVKQLFLEYAASLDLDLSFQDFASESETLPGKYGEPDGALLIMRVDGKAAGCIALRNIADGICEMKRLYVRDAYRGLGLGKILIQAVMEKAAQLQYAYIRLDTLPSMAKAQTLYRSFGFYEIEPYVFNPIEGTKFMEAKLLSNAPDPTK</sequence>
<evidence type="ECO:0000313" key="3">
    <source>
        <dbReference type="Proteomes" id="UP001256827"/>
    </source>
</evidence>
<dbReference type="SUPFAM" id="SSF55729">
    <property type="entry name" value="Acyl-CoA N-acyltransferases (Nat)"/>
    <property type="match status" value="1"/>
</dbReference>
<dbReference type="Pfam" id="PF00583">
    <property type="entry name" value="Acetyltransf_1"/>
    <property type="match status" value="1"/>
</dbReference>
<dbReference type="Proteomes" id="UP001256827">
    <property type="component" value="Chromosome"/>
</dbReference>
<dbReference type="PANTHER" id="PTHR43305">
    <property type="entry name" value="FAMILY N-ACETYLTRANSFERASE, PUTATIVE (AFU_ORTHOLOGUE AFUA_2G01380)-RELATED"/>
    <property type="match status" value="1"/>
</dbReference>
<gene>
    <name evidence="2" type="ORF">RGB73_14680</name>
</gene>
<evidence type="ECO:0000259" key="1">
    <source>
        <dbReference type="PROSITE" id="PS51186"/>
    </source>
</evidence>
<dbReference type="PROSITE" id="PS51186">
    <property type="entry name" value="GNAT"/>
    <property type="match status" value="1"/>
</dbReference>
<dbReference type="PANTHER" id="PTHR43305:SF1">
    <property type="entry name" value="FAMILY N-ACETYLTRANSFERASE, PUTATIVE (AFU_ORTHOLOGUE AFUA_2G01380)-RELATED"/>
    <property type="match status" value="1"/>
</dbReference>
<keyword evidence="3" id="KW-1185">Reference proteome</keyword>
<dbReference type="EMBL" id="CP134050">
    <property type="protein sequence ID" value="WNC17496.1"/>
    <property type="molecule type" value="Genomic_DNA"/>
</dbReference>
<feature type="domain" description="N-acetyltransferase" evidence="1">
    <location>
        <begin position="12"/>
        <end position="168"/>
    </location>
</feature>
<dbReference type="InterPro" id="IPR000182">
    <property type="entry name" value="GNAT_dom"/>
</dbReference>
<protein>
    <submittedName>
        <fullName evidence="2">GNAT family N-acetyltransferase</fullName>
    </submittedName>
</protein>
<proteinExistence type="predicted"/>
<dbReference type="InterPro" id="IPR016181">
    <property type="entry name" value="Acyl_CoA_acyltransferase"/>
</dbReference>
<dbReference type="Gene3D" id="3.40.630.30">
    <property type="match status" value="1"/>
</dbReference>
<name>A0ABY9TDT2_BREBE</name>
<dbReference type="InterPro" id="IPR052777">
    <property type="entry name" value="Acetyltransferase_Enz"/>
</dbReference>
<reference evidence="2 3" key="1">
    <citation type="submission" date="2023-09" db="EMBL/GenBank/DDBJ databases">
        <title>Complete Genome and Methylome dissection of Bacillus brevis NEB573 original source of BbsI restriction endonuclease.</title>
        <authorList>
            <person name="Fomenkov A."/>
            <person name="Roberts R.D."/>
        </authorList>
    </citation>
    <scope>NUCLEOTIDE SEQUENCE [LARGE SCALE GENOMIC DNA]</scope>
    <source>
        <strain evidence="2 3">NEB573</strain>
    </source>
</reference>
<dbReference type="RefSeq" id="WP_310773737.1">
    <property type="nucleotide sequence ID" value="NZ_CP134050.1"/>
</dbReference>
<accession>A0ABY9TDT2</accession>
<evidence type="ECO:0000313" key="2">
    <source>
        <dbReference type="EMBL" id="WNC17496.1"/>
    </source>
</evidence>